<dbReference type="Proteomes" id="UP000433945">
    <property type="component" value="Unassembled WGS sequence"/>
</dbReference>
<gene>
    <name evidence="1" type="ORF">GN157_12310</name>
</gene>
<dbReference type="EMBL" id="WOWP01000049">
    <property type="protein sequence ID" value="MUV04493.1"/>
    <property type="molecule type" value="Genomic_DNA"/>
</dbReference>
<protein>
    <submittedName>
        <fullName evidence="1">Uncharacterized protein</fullName>
    </submittedName>
</protein>
<keyword evidence="2" id="KW-1185">Reference proteome</keyword>
<dbReference type="AlphaFoldDB" id="A0A6N8HFL5"/>
<dbReference type="RefSeq" id="WP_157483692.1">
    <property type="nucleotide sequence ID" value="NZ_WOWP01000049.1"/>
</dbReference>
<organism evidence="1 2">
    <name type="scientific">Flavobacterium rakeshii</name>
    <dbReference type="NCBI Taxonomy" id="1038845"/>
    <lineage>
        <taxon>Bacteria</taxon>
        <taxon>Pseudomonadati</taxon>
        <taxon>Bacteroidota</taxon>
        <taxon>Flavobacteriia</taxon>
        <taxon>Flavobacteriales</taxon>
        <taxon>Flavobacteriaceae</taxon>
        <taxon>Flavobacterium</taxon>
    </lineage>
</organism>
<evidence type="ECO:0000313" key="1">
    <source>
        <dbReference type="EMBL" id="MUV04493.1"/>
    </source>
</evidence>
<comment type="caution">
    <text evidence="1">The sequence shown here is derived from an EMBL/GenBank/DDBJ whole genome shotgun (WGS) entry which is preliminary data.</text>
</comment>
<sequence length="50" mass="5474">MKNILAIACLFPLLAGAQKHEQACSVFYNINALLQSEHFNPKPTDDSLSA</sequence>
<accession>A0A6N8HFL5</accession>
<proteinExistence type="predicted"/>
<reference evidence="1 2" key="1">
    <citation type="submission" date="2019-12" db="EMBL/GenBank/DDBJ databases">
        <authorList>
            <person name="Sun J.-Q."/>
        </authorList>
    </citation>
    <scope>NUCLEOTIDE SEQUENCE [LARGE SCALE GENOMIC DNA]</scope>
    <source>
        <strain evidence="1 2">JCM 17928</strain>
    </source>
</reference>
<name>A0A6N8HFL5_9FLAO</name>
<evidence type="ECO:0000313" key="2">
    <source>
        <dbReference type="Proteomes" id="UP000433945"/>
    </source>
</evidence>